<evidence type="ECO:0000259" key="9">
    <source>
        <dbReference type="PROSITE" id="PS52004"/>
    </source>
</evidence>
<dbReference type="GO" id="GO:0004312">
    <property type="term" value="F:fatty acid synthase activity"/>
    <property type="evidence" value="ECO:0007669"/>
    <property type="project" value="TreeGrafter"/>
</dbReference>
<dbReference type="Proteomes" id="UP000887013">
    <property type="component" value="Unassembled WGS sequence"/>
</dbReference>
<proteinExistence type="predicted"/>
<keyword evidence="6" id="KW-0443">Lipid metabolism</keyword>
<dbReference type="InterPro" id="IPR014031">
    <property type="entry name" value="Ketoacyl_synth_C"/>
</dbReference>
<evidence type="ECO:0000256" key="3">
    <source>
        <dbReference type="ARBA" id="ARBA00022832"/>
    </source>
</evidence>
<gene>
    <name evidence="10" type="primary">FASN</name>
    <name evidence="10" type="ORF">NPIL_549461</name>
</gene>
<protein>
    <submittedName>
        <fullName evidence="10">Fatty acid synthase</fullName>
    </submittedName>
</protein>
<dbReference type="InterPro" id="IPR016039">
    <property type="entry name" value="Thiolase-like"/>
</dbReference>
<dbReference type="Pfam" id="PF02801">
    <property type="entry name" value="Ketoacyl-synt_C"/>
    <property type="match status" value="1"/>
</dbReference>
<dbReference type="InterPro" id="IPR050091">
    <property type="entry name" value="PKS_NRPS_Biosynth_Enz"/>
</dbReference>
<dbReference type="InterPro" id="IPR020841">
    <property type="entry name" value="PKS_Beta-ketoAc_synthase_dom"/>
</dbReference>
<evidence type="ECO:0000313" key="10">
    <source>
        <dbReference type="EMBL" id="GFU26354.1"/>
    </source>
</evidence>
<keyword evidence="8" id="KW-0511">Multifunctional enzyme</keyword>
<name>A0A8X6QK27_NEPPI</name>
<dbReference type="InterPro" id="IPR032821">
    <property type="entry name" value="PKS_assoc"/>
</dbReference>
<evidence type="ECO:0000256" key="6">
    <source>
        <dbReference type="ARBA" id="ARBA00023098"/>
    </source>
</evidence>
<comment type="caution">
    <text evidence="10">The sequence shown here is derived from an EMBL/GenBank/DDBJ whole genome shotgun (WGS) entry which is preliminary data.</text>
</comment>
<evidence type="ECO:0000256" key="8">
    <source>
        <dbReference type="ARBA" id="ARBA00023268"/>
    </source>
</evidence>
<sequence length="219" mass="24526">MMEKRILLDSLKDSDVDPDEIEYVETHGTGTIIGDQIEVNSLTDVFTKNRKRPLLIGTVKSNLGHTEASAGICGMIKAILTFENGIIPPNIKYEVPKENCLSLVDGRIKVVTEPTPFNANYIPVNNFGNGGTLVTTVLKKNHITYKENEKIMDLPRLVLFPGTAEKCIAPVFEYIQNTKDLQEEFFALLNKLSYTEPSLKPFRGYLLLQKGQIPQSQIK</sequence>
<keyword evidence="11" id="KW-1185">Reference proteome</keyword>
<dbReference type="GO" id="GO:0016491">
    <property type="term" value="F:oxidoreductase activity"/>
    <property type="evidence" value="ECO:0007669"/>
    <property type="project" value="UniProtKB-KW"/>
</dbReference>
<dbReference type="PANTHER" id="PTHR43775">
    <property type="entry name" value="FATTY ACID SYNTHASE"/>
    <property type="match status" value="1"/>
</dbReference>
<evidence type="ECO:0000256" key="1">
    <source>
        <dbReference type="ARBA" id="ARBA00022450"/>
    </source>
</evidence>
<dbReference type="SUPFAM" id="SSF53901">
    <property type="entry name" value="Thiolase-like"/>
    <property type="match status" value="1"/>
</dbReference>
<evidence type="ECO:0000256" key="4">
    <source>
        <dbReference type="ARBA" id="ARBA00022857"/>
    </source>
</evidence>
<reference evidence="10" key="1">
    <citation type="submission" date="2020-08" db="EMBL/GenBank/DDBJ databases">
        <title>Multicomponent nature underlies the extraordinary mechanical properties of spider dragline silk.</title>
        <authorList>
            <person name="Kono N."/>
            <person name="Nakamura H."/>
            <person name="Mori M."/>
            <person name="Yoshida Y."/>
            <person name="Ohtoshi R."/>
            <person name="Malay A.D."/>
            <person name="Moran D.A.P."/>
            <person name="Tomita M."/>
            <person name="Numata K."/>
            <person name="Arakawa K."/>
        </authorList>
    </citation>
    <scope>NUCLEOTIDE SEQUENCE</scope>
</reference>
<evidence type="ECO:0000256" key="7">
    <source>
        <dbReference type="ARBA" id="ARBA00023160"/>
    </source>
</evidence>
<keyword evidence="4" id="KW-0521">NADP</keyword>
<accession>A0A8X6QK27</accession>
<keyword evidence="2" id="KW-0444">Lipid biosynthesis</keyword>
<dbReference type="OrthoDB" id="6430529at2759"/>
<evidence type="ECO:0000256" key="2">
    <source>
        <dbReference type="ARBA" id="ARBA00022516"/>
    </source>
</evidence>
<dbReference type="SMART" id="SM00825">
    <property type="entry name" value="PKS_KS"/>
    <property type="match status" value="1"/>
</dbReference>
<dbReference type="Pfam" id="PF16197">
    <property type="entry name" value="KAsynt_C_assoc"/>
    <property type="match status" value="1"/>
</dbReference>
<keyword evidence="5" id="KW-0560">Oxidoreductase</keyword>
<organism evidence="10 11">
    <name type="scientific">Nephila pilipes</name>
    <name type="common">Giant wood spider</name>
    <name type="synonym">Nephila maculata</name>
    <dbReference type="NCBI Taxonomy" id="299642"/>
    <lineage>
        <taxon>Eukaryota</taxon>
        <taxon>Metazoa</taxon>
        <taxon>Ecdysozoa</taxon>
        <taxon>Arthropoda</taxon>
        <taxon>Chelicerata</taxon>
        <taxon>Arachnida</taxon>
        <taxon>Araneae</taxon>
        <taxon>Araneomorphae</taxon>
        <taxon>Entelegynae</taxon>
        <taxon>Araneoidea</taxon>
        <taxon>Nephilidae</taxon>
        <taxon>Nephila</taxon>
    </lineage>
</organism>
<evidence type="ECO:0000313" key="11">
    <source>
        <dbReference type="Proteomes" id="UP000887013"/>
    </source>
</evidence>
<keyword evidence="7" id="KW-0275">Fatty acid biosynthesis</keyword>
<dbReference type="PROSITE" id="PS52004">
    <property type="entry name" value="KS3_2"/>
    <property type="match status" value="1"/>
</dbReference>
<dbReference type="EMBL" id="BMAW01128586">
    <property type="protein sequence ID" value="GFU26354.1"/>
    <property type="molecule type" value="Genomic_DNA"/>
</dbReference>
<dbReference type="AlphaFoldDB" id="A0A8X6QK27"/>
<dbReference type="GO" id="GO:0006633">
    <property type="term" value="P:fatty acid biosynthetic process"/>
    <property type="evidence" value="ECO:0007669"/>
    <property type="project" value="UniProtKB-KW"/>
</dbReference>
<keyword evidence="3" id="KW-0276">Fatty acid metabolism</keyword>
<dbReference type="Gene3D" id="3.30.70.3290">
    <property type="match status" value="1"/>
</dbReference>
<dbReference type="Gene3D" id="3.40.47.10">
    <property type="match status" value="1"/>
</dbReference>
<evidence type="ECO:0000256" key="5">
    <source>
        <dbReference type="ARBA" id="ARBA00023002"/>
    </source>
</evidence>
<keyword evidence="1" id="KW-0596">Phosphopantetheine</keyword>
<feature type="non-terminal residue" evidence="10">
    <location>
        <position position="1"/>
    </location>
</feature>
<dbReference type="PANTHER" id="PTHR43775:SF7">
    <property type="entry name" value="FATTY ACID SYNTHASE"/>
    <property type="match status" value="1"/>
</dbReference>
<feature type="domain" description="Ketosynthase family 3 (KS3)" evidence="9">
    <location>
        <begin position="1"/>
        <end position="140"/>
    </location>
</feature>